<evidence type="ECO:0000313" key="2">
    <source>
        <dbReference type="Proteomes" id="UP000000226"/>
    </source>
</evidence>
<dbReference type="Gramene" id="ESW16139">
    <property type="protein sequence ID" value="ESW16139"/>
    <property type="gene ID" value="PHAVU_007G132500g"/>
</dbReference>
<protein>
    <submittedName>
        <fullName evidence="1">Uncharacterized protein</fullName>
    </submittedName>
</protein>
<dbReference type="EMBL" id="CM002294">
    <property type="protein sequence ID" value="ESW16139.1"/>
    <property type="molecule type" value="Genomic_DNA"/>
</dbReference>
<reference evidence="2" key="1">
    <citation type="journal article" date="2014" name="Nat. Genet.">
        <title>A reference genome for common bean and genome-wide analysis of dual domestications.</title>
        <authorList>
            <person name="Schmutz J."/>
            <person name="McClean P.E."/>
            <person name="Mamidi S."/>
            <person name="Wu G.A."/>
            <person name="Cannon S.B."/>
            <person name="Grimwood J."/>
            <person name="Jenkins J."/>
            <person name="Shu S."/>
            <person name="Song Q."/>
            <person name="Chavarro C."/>
            <person name="Torres-Torres M."/>
            <person name="Geffroy V."/>
            <person name="Moghaddam S.M."/>
            <person name="Gao D."/>
            <person name="Abernathy B."/>
            <person name="Barry K."/>
            <person name="Blair M."/>
            <person name="Brick M.A."/>
            <person name="Chovatia M."/>
            <person name="Gepts P."/>
            <person name="Goodstein D.M."/>
            <person name="Gonzales M."/>
            <person name="Hellsten U."/>
            <person name="Hyten D.L."/>
            <person name="Jia G."/>
            <person name="Kelly J.D."/>
            <person name="Kudrna D."/>
            <person name="Lee R."/>
            <person name="Richard M.M."/>
            <person name="Miklas P.N."/>
            <person name="Osorno J.M."/>
            <person name="Rodrigues J."/>
            <person name="Thareau V."/>
            <person name="Urrea C.A."/>
            <person name="Wang M."/>
            <person name="Yu Y."/>
            <person name="Zhang M."/>
            <person name="Wing R.A."/>
            <person name="Cregan P.B."/>
            <person name="Rokhsar D.S."/>
            <person name="Jackson S.A."/>
        </authorList>
    </citation>
    <scope>NUCLEOTIDE SEQUENCE [LARGE SCALE GENOMIC DNA]</scope>
    <source>
        <strain evidence="2">cv. G19833</strain>
    </source>
</reference>
<dbReference type="Proteomes" id="UP000000226">
    <property type="component" value="Chromosome 7"/>
</dbReference>
<name>V7BE88_PHAVU</name>
<organism evidence="1 2">
    <name type="scientific">Phaseolus vulgaris</name>
    <name type="common">Kidney bean</name>
    <name type="synonym">French bean</name>
    <dbReference type="NCBI Taxonomy" id="3885"/>
    <lineage>
        <taxon>Eukaryota</taxon>
        <taxon>Viridiplantae</taxon>
        <taxon>Streptophyta</taxon>
        <taxon>Embryophyta</taxon>
        <taxon>Tracheophyta</taxon>
        <taxon>Spermatophyta</taxon>
        <taxon>Magnoliopsida</taxon>
        <taxon>eudicotyledons</taxon>
        <taxon>Gunneridae</taxon>
        <taxon>Pentapetalae</taxon>
        <taxon>rosids</taxon>
        <taxon>fabids</taxon>
        <taxon>Fabales</taxon>
        <taxon>Fabaceae</taxon>
        <taxon>Papilionoideae</taxon>
        <taxon>50 kb inversion clade</taxon>
        <taxon>NPAAA clade</taxon>
        <taxon>indigoferoid/millettioid clade</taxon>
        <taxon>Phaseoleae</taxon>
        <taxon>Phaseolus</taxon>
    </lineage>
</organism>
<proteinExistence type="predicted"/>
<keyword evidence="2" id="KW-1185">Reference proteome</keyword>
<dbReference type="AlphaFoldDB" id="V7BE88"/>
<accession>V7BE88</accession>
<evidence type="ECO:0000313" key="1">
    <source>
        <dbReference type="EMBL" id="ESW16139.1"/>
    </source>
</evidence>
<sequence length="85" mass="10403">MKHDKCGLSIYFYTVSLKTPAREWKVLDPIFQYSINYYLYKLQHRLAQGRTTNRFREQIVVRWCVFFQKCDASSFRELQWISQVQ</sequence>
<gene>
    <name evidence="1" type="ORF">PHAVU_007G132500g</name>
</gene>